<organism evidence="4 5">
    <name type="scientific">Ridgeia piscesae</name>
    <name type="common">Tubeworm</name>
    <dbReference type="NCBI Taxonomy" id="27915"/>
    <lineage>
        <taxon>Eukaryota</taxon>
        <taxon>Metazoa</taxon>
        <taxon>Spiralia</taxon>
        <taxon>Lophotrochozoa</taxon>
        <taxon>Annelida</taxon>
        <taxon>Polychaeta</taxon>
        <taxon>Sedentaria</taxon>
        <taxon>Canalipalpata</taxon>
        <taxon>Sabellida</taxon>
        <taxon>Siboglinidae</taxon>
        <taxon>Ridgeia</taxon>
    </lineage>
</organism>
<dbReference type="AlphaFoldDB" id="A0AAD9KK15"/>
<sequence>MDDISALLRHLVQTKSIERALAPIATQISQLIMTNEAFENGERDTFPDDLVSRSTSVRESAAELVRASELVALDTKDEVTKRDMTRASELLDVSADSLVTATHRVYVDNMSHQSRRHLIRAAKDLLEGTLKVLLVSDDAKVRKIVTCTRRVLSHLQDMTGVRTVPQLVVCFKSFTDELAELVSLLDKRQNNLIDPHQREHIIVAMTTLKKCVPMLKSSMQTFVKYPKNPQVLASREYSVGQVIESLHAVIDLVEGRQPIDDTQTETSGYFVTAINKLMNQLSEINRPKWGSPGGELDSLIEGAVSHSMAVAHLSTSHHSDLIRKNCQRVFRQLTHVTELHKNVTSSPEFTQLQLDFGDACDCLIEELRDLQRHSSAAVLHLVMDVFKETTEPLSRLLRFALSTSQLQLDMKVSDKDVKSDREAKHVTEQSVESLIDAFQRHAELMCQVSRVVAAGSLHSKSVRTINGCVTQLEQLDPEIVPAILAVCHHGDRVTLEDVRLLTQEWTNNVELLVAAIDGTIDERSFIEISGMGSQLFCLWLNYIYRAYI</sequence>
<dbReference type="GO" id="GO:0016477">
    <property type="term" value="P:cell migration"/>
    <property type="evidence" value="ECO:0007669"/>
    <property type="project" value="TreeGrafter"/>
</dbReference>
<dbReference type="InterPro" id="IPR006077">
    <property type="entry name" value="Vinculin/catenin"/>
</dbReference>
<comment type="caution">
    <text evidence="4">The sequence shown here is derived from an EMBL/GenBank/DDBJ whole genome shotgun (WGS) entry which is preliminary data.</text>
</comment>
<dbReference type="GO" id="GO:0051015">
    <property type="term" value="F:actin filament binding"/>
    <property type="evidence" value="ECO:0007669"/>
    <property type="project" value="InterPro"/>
</dbReference>
<dbReference type="PANTHER" id="PTHR18914">
    <property type="entry name" value="ALPHA CATENIN"/>
    <property type="match status" value="1"/>
</dbReference>
<keyword evidence="3" id="KW-0963">Cytoplasm</keyword>
<gene>
    <name evidence="4" type="ORF">NP493_1009g01008</name>
</gene>
<comment type="similarity">
    <text evidence="2">Belongs to the vinculin/alpha-catenin family.</text>
</comment>
<dbReference type="EMBL" id="JAODUO010001007">
    <property type="protein sequence ID" value="KAK2171973.1"/>
    <property type="molecule type" value="Genomic_DNA"/>
</dbReference>
<dbReference type="PANTHER" id="PTHR18914:SF30">
    <property type="entry name" value="VINCULIN_ALPHA-CATENIN FAMILY MEMBER 1"/>
    <property type="match status" value="1"/>
</dbReference>
<dbReference type="Pfam" id="PF01044">
    <property type="entry name" value="Vinculin"/>
    <property type="match status" value="1"/>
</dbReference>
<name>A0AAD9KK15_RIDPI</name>
<evidence type="ECO:0000256" key="2">
    <source>
        <dbReference type="ARBA" id="ARBA00008376"/>
    </source>
</evidence>
<dbReference type="InterPro" id="IPR036723">
    <property type="entry name" value="Alpha-catenin/vinculin-like_sf"/>
</dbReference>
<dbReference type="GO" id="GO:0016342">
    <property type="term" value="C:catenin complex"/>
    <property type="evidence" value="ECO:0007669"/>
    <property type="project" value="TreeGrafter"/>
</dbReference>
<reference evidence="4" key="1">
    <citation type="journal article" date="2023" name="Mol. Biol. Evol.">
        <title>Third-Generation Sequencing Reveals the Adaptive Role of the Epigenome in Three Deep-Sea Polychaetes.</title>
        <authorList>
            <person name="Perez M."/>
            <person name="Aroh O."/>
            <person name="Sun Y."/>
            <person name="Lan Y."/>
            <person name="Juniper S.K."/>
            <person name="Young C.R."/>
            <person name="Angers B."/>
            <person name="Qian P.Y."/>
        </authorList>
    </citation>
    <scope>NUCLEOTIDE SEQUENCE</scope>
    <source>
        <strain evidence="4">R07B-5</strain>
    </source>
</reference>
<dbReference type="Proteomes" id="UP001209878">
    <property type="component" value="Unassembled WGS sequence"/>
</dbReference>
<keyword evidence="5" id="KW-1185">Reference proteome</keyword>
<comment type="subcellular location">
    <subcellularLocation>
        <location evidence="1">Cytoplasm</location>
    </subcellularLocation>
</comment>
<evidence type="ECO:0000256" key="3">
    <source>
        <dbReference type="ARBA" id="ARBA00022490"/>
    </source>
</evidence>
<dbReference type="SUPFAM" id="SSF47220">
    <property type="entry name" value="alpha-catenin/vinculin-like"/>
    <property type="match status" value="2"/>
</dbReference>
<dbReference type="GO" id="GO:0005912">
    <property type="term" value="C:adherens junction"/>
    <property type="evidence" value="ECO:0007669"/>
    <property type="project" value="TreeGrafter"/>
</dbReference>
<accession>A0AAD9KK15</accession>
<evidence type="ECO:0000313" key="5">
    <source>
        <dbReference type="Proteomes" id="UP001209878"/>
    </source>
</evidence>
<evidence type="ECO:0000256" key="1">
    <source>
        <dbReference type="ARBA" id="ARBA00004496"/>
    </source>
</evidence>
<protein>
    <submittedName>
        <fullName evidence="4">Uncharacterized protein</fullName>
    </submittedName>
</protein>
<dbReference type="Gene3D" id="1.20.120.810">
    <property type="entry name" value="Vinculin, Vh2 four-helix bundle"/>
    <property type="match status" value="2"/>
</dbReference>
<dbReference type="GO" id="GO:0098609">
    <property type="term" value="P:cell-cell adhesion"/>
    <property type="evidence" value="ECO:0007669"/>
    <property type="project" value="TreeGrafter"/>
</dbReference>
<evidence type="ECO:0000313" key="4">
    <source>
        <dbReference type="EMBL" id="KAK2171973.1"/>
    </source>
</evidence>
<dbReference type="GO" id="GO:0005737">
    <property type="term" value="C:cytoplasm"/>
    <property type="evidence" value="ECO:0007669"/>
    <property type="project" value="UniProtKB-SubCell"/>
</dbReference>
<proteinExistence type="inferred from homology"/>
<dbReference type="GO" id="GO:0008013">
    <property type="term" value="F:beta-catenin binding"/>
    <property type="evidence" value="ECO:0007669"/>
    <property type="project" value="TreeGrafter"/>
</dbReference>